<dbReference type="Proteomes" id="UP000184047">
    <property type="component" value="Unassembled WGS sequence"/>
</dbReference>
<keyword evidence="2" id="KW-1185">Reference proteome</keyword>
<dbReference type="OrthoDB" id="1373641at2"/>
<dbReference type="Gene3D" id="2.60.40.1120">
    <property type="entry name" value="Carboxypeptidase-like, regulatory domain"/>
    <property type="match status" value="1"/>
</dbReference>
<proteinExistence type="predicted"/>
<dbReference type="RefSeq" id="WP_073065671.1">
    <property type="nucleotide sequence ID" value="NZ_FQWT01000006.1"/>
</dbReference>
<dbReference type="EMBL" id="FQWT01000006">
    <property type="protein sequence ID" value="SHH76112.1"/>
    <property type="molecule type" value="Genomic_DNA"/>
</dbReference>
<dbReference type="Pfam" id="PF13715">
    <property type="entry name" value="CarbopepD_reg_2"/>
    <property type="match status" value="1"/>
</dbReference>
<dbReference type="AlphaFoldDB" id="A0A1M5VLI1"/>
<gene>
    <name evidence="1" type="ORF">SAMN05421866_3681</name>
</gene>
<accession>A0A1M5VLI1</accession>
<protein>
    <submittedName>
        <fullName evidence="1">CarboxypepD_reg-like domain-containing protein</fullName>
    </submittedName>
</protein>
<organism evidence="1 2">
    <name type="scientific">Chryseobacterium oranimense</name>
    <dbReference type="NCBI Taxonomy" id="421058"/>
    <lineage>
        <taxon>Bacteria</taxon>
        <taxon>Pseudomonadati</taxon>
        <taxon>Bacteroidota</taxon>
        <taxon>Flavobacteriia</taxon>
        <taxon>Flavobacteriales</taxon>
        <taxon>Weeksellaceae</taxon>
        <taxon>Chryseobacterium group</taxon>
        <taxon>Chryseobacterium</taxon>
    </lineage>
</organism>
<evidence type="ECO:0000313" key="1">
    <source>
        <dbReference type="EMBL" id="SHH76112.1"/>
    </source>
</evidence>
<reference evidence="2" key="1">
    <citation type="submission" date="2016-11" db="EMBL/GenBank/DDBJ databases">
        <authorList>
            <person name="Varghese N."/>
            <person name="Submissions S."/>
        </authorList>
    </citation>
    <scope>NUCLEOTIDE SEQUENCE [LARGE SCALE GENOMIC DNA]</scope>
    <source>
        <strain evidence="2">DSM 19055</strain>
    </source>
</reference>
<dbReference type="STRING" id="421058.SAMN05421866_3681"/>
<sequence length="166" mass="19719">MKQIQILIYLILFSCCNAQNLSGKIKDSLIFRKIENPIFNLKLINEKTKEELTTTTNQNGEFEFQNLENGKYRLAIQNEEYQKNEFQIDFNKNLNKIFFAEKFCKYRMNKSKTCPICKSDENVIPIFYGLTTTKFMKKNKKKYHFAGCETSSCDPKWYCKTDKTEF</sequence>
<name>A0A1M5VLI1_9FLAO</name>
<dbReference type="SUPFAM" id="SSF49478">
    <property type="entry name" value="Cna protein B-type domain"/>
    <property type="match status" value="1"/>
</dbReference>
<evidence type="ECO:0000313" key="2">
    <source>
        <dbReference type="Proteomes" id="UP000184047"/>
    </source>
</evidence>
<dbReference type="PROSITE" id="PS51257">
    <property type="entry name" value="PROKAR_LIPOPROTEIN"/>
    <property type="match status" value="1"/>
</dbReference>